<comment type="caution">
    <text evidence="1">The sequence shown here is derived from an EMBL/GenBank/DDBJ whole genome shotgun (WGS) entry which is preliminary data.</text>
</comment>
<dbReference type="RefSeq" id="WP_196396106.1">
    <property type="nucleotide sequence ID" value="NZ_JADNYM010000007.1"/>
</dbReference>
<evidence type="ECO:0000313" key="1">
    <source>
        <dbReference type="EMBL" id="MBG0739165.1"/>
    </source>
</evidence>
<dbReference type="Proteomes" id="UP000655366">
    <property type="component" value="Unassembled WGS sequence"/>
</dbReference>
<proteinExistence type="predicted"/>
<gene>
    <name evidence="1" type="ORF">IV500_07125</name>
</gene>
<accession>A0A931G552</accession>
<dbReference type="EMBL" id="JADNYM010000007">
    <property type="protein sequence ID" value="MBG0739165.1"/>
    <property type="molecule type" value="Genomic_DNA"/>
</dbReference>
<protein>
    <submittedName>
        <fullName evidence="1">Uncharacterized protein</fullName>
    </submittedName>
</protein>
<dbReference type="AlphaFoldDB" id="A0A931G552"/>
<evidence type="ECO:0000313" key="2">
    <source>
        <dbReference type="Proteomes" id="UP000655366"/>
    </source>
</evidence>
<name>A0A931G552_9MICC</name>
<organism evidence="1 2">
    <name type="scientific">Arthrobacter terrae</name>
    <dbReference type="NCBI Taxonomy" id="2935737"/>
    <lineage>
        <taxon>Bacteria</taxon>
        <taxon>Bacillati</taxon>
        <taxon>Actinomycetota</taxon>
        <taxon>Actinomycetes</taxon>
        <taxon>Micrococcales</taxon>
        <taxon>Micrococcaceae</taxon>
        <taxon>Arthrobacter</taxon>
    </lineage>
</organism>
<keyword evidence="2" id="KW-1185">Reference proteome</keyword>
<sequence length="282" mass="30364">MTSYIAQEQGTVGFSRSVEVLADMELGKTIIAIVGASVSRAELQTLDSDLILVHSAEEFLASGFVAADACLVVPSGLNLARKLVADGLINFNCHLIWAFGLPVIQSLDVLQTVDLPEGSLVCGFGGLREAALLVTARNNHGTEGNQFLDEGYDAESFRAGIRVGVHSAALSAVHEQGAAECPSHGDLSSASRLLNELRLRHLNLLQTLGPTMDAVPHSSELPGPPEAVQLENELILLKRRHDALERKYNSLAGSRLGRLTLKLWDRKRFDAPASNELKEPKS</sequence>
<reference evidence="1 2" key="1">
    <citation type="submission" date="2020-11" db="EMBL/GenBank/DDBJ databases">
        <title>Arthrobacter antarcticus sp. nov., isolated from Antarctic Soil.</title>
        <authorList>
            <person name="Li J."/>
        </authorList>
    </citation>
    <scope>NUCLEOTIDE SEQUENCE [LARGE SCALE GENOMIC DNA]</scope>
    <source>
        <strain evidence="1 2">Z1-20</strain>
    </source>
</reference>